<organism evidence="2 3">
    <name type="scientific">Actinomadura miaoliensis</name>
    <dbReference type="NCBI Taxonomy" id="430685"/>
    <lineage>
        <taxon>Bacteria</taxon>
        <taxon>Bacillati</taxon>
        <taxon>Actinomycetota</taxon>
        <taxon>Actinomycetes</taxon>
        <taxon>Streptosporangiales</taxon>
        <taxon>Thermomonosporaceae</taxon>
        <taxon>Actinomadura</taxon>
    </lineage>
</organism>
<dbReference type="PROSITE" id="PS50995">
    <property type="entry name" value="HTH_MARR_2"/>
    <property type="match status" value="1"/>
</dbReference>
<comment type="caution">
    <text evidence="2">The sequence shown here is derived from an EMBL/GenBank/DDBJ whole genome shotgun (WGS) entry which is preliminary data.</text>
</comment>
<dbReference type="InterPro" id="IPR036390">
    <property type="entry name" value="WH_DNA-bd_sf"/>
</dbReference>
<dbReference type="PANTHER" id="PTHR33164:SF106">
    <property type="entry name" value="TRANSCRIPTIONAL REGULATORY PROTEIN"/>
    <property type="match status" value="1"/>
</dbReference>
<name>A0ABP7UZ68_9ACTN</name>
<dbReference type="InterPro" id="IPR036388">
    <property type="entry name" value="WH-like_DNA-bd_sf"/>
</dbReference>
<dbReference type="Gene3D" id="1.10.10.10">
    <property type="entry name" value="Winged helix-like DNA-binding domain superfamily/Winged helix DNA-binding domain"/>
    <property type="match status" value="1"/>
</dbReference>
<dbReference type="RefSeq" id="WP_344939731.1">
    <property type="nucleotide sequence ID" value="NZ_BAAAZG010000001.1"/>
</dbReference>
<dbReference type="InterPro" id="IPR039422">
    <property type="entry name" value="MarR/SlyA-like"/>
</dbReference>
<dbReference type="SUPFAM" id="SSF46785">
    <property type="entry name" value="Winged helix' DNA-binding domain"/>
    <property type="match status" value="1"/>
</dbReference>
<reference evidence="3" key="1">
    <citation type="journal article" date="2019" name="Int. J. Syst. Evol. Microbiol.">
        <title>The Global Catalogue of Microorganisms (GCM) 10K type strain sequencing project: providing services to taxonomists for standard genome sequencing and annotation.</title>
        <authorList>
            <consortium name="The Broad Institute Genomics Platform"/>
            <consortium name="The Broad Institute Genome Sequencing Center for Infectious Disease"/>
            <person name="Wu L."/>
            <person name="Ma J."/>
        </authorList>
    </citation>
    <scope>NUCLEOTIDE SEQUENCE [LARGE SCALE GENOMIC DNA]</scope>
    <source>
        <strain evidence="3">JCM 16702</strain>
    </source>
</reference>
<dbReference type="PRINTS" id="PR00598">
    <property type="entry name" value="HTHMARR"/>
</dbReference>
<dbReference type="Pfam" id="PF12802">
    <property type="entry name" value="MarR_2"/>
    <property type="match status" value="1"/>
</dbReference>
<protein>
    <submittedName>
        <fullName evidence="2">MarR family winged helix-turn-helix transcriptional regulator</fullName>
    </submittedName>
</protein>
<evidence type="ECO:0000313" key="3">
    <source>
        <dbReference type="Proteomes" id="UP001500683"/>
    </source>
</evidence>
<feature type="domain" description="HTH marR-type" evidence="1">
    <location>
        <begin position="1"/>
        <end position="127"/>
    </location>
</feature>
<dbReference type="EMBL" id="BAAAZG010000001">
    <property type="protein sequence ID" value="GAA4055988.1"/>
    <property type="molecule type" value="Genomic_DNA"/>
</dbReference>
<accession>A0ABP7UZ68</accession>
<proteinExistence type="predicted"/>
<dbReference type="PANTHER" id="PTHR33164">
    <property type="entry name" value="TRANSCRIPTIONAL REGULATOR, MARR FAMILY"/>
    <property type="match status" value="1"/>
</dbReference>
<keyword evidence="3" id="KW-1185">Reference proteome</keyword>
<dbReference type="Proteomes" id="UP001500683">
    <property type="component" value="Unassembled WGS sequence"/>
</dbReference>
<gene>
    <name evidence="2" type="ORF">GCM10022214_04280</name>
</gene>
<sequence>MNAEFNRITQEFARAQKLHETDVLALIAILDGDEHGGPMTPGRLRERLNLTSGAVSACLDRLERSGHIRRTRDAADRRVVHLHYAPHGTAIAREFFRPLARGTGAACARFDEAELRTVMRFLVAMNEELAAQRRHDA</sequence>
<evidence type="ECO:0000259" key="1">
    <source>
        <dbReference type="PROSITE" id="PS50995"/>
    </source>
</evidence>
<dbReference type="InterPro" id="IPR000835">
    <property type="entry name" value="HTH_MarR-typ"/>
</dbReference>
<dbReference type="SMART" id="SM00347">
    <property type="entry name" value="HTH_MARR"/>
    <property type="match status" value="1"/>
</dbReference>
<evidence type="ECO:0000313" key="2">
    <source>
        <dbReference type="EMBL" id="GAA4055988.1"/>
    </source>
</evidence>